<dbReference type="PIRSF" id="PIRSF000732">
    <property type="entry name" value="PTS_enzyme_I"/>
    <property type="match status" value="1"/>
</dbReference>
<evidence type="ECO:0000259" key="21">
    <source>
        <dbReference type="Pfam" id="PF00391"/>
    </source>
</evidence>
<reference evidence="24 25" key="1">
    <citation type="submission" date="2019-03" db="EMBL/GenBank/DDBJ databases">
        <title>Genomic Encyclopedia of Type Strains, Phase IV (KMG-IV): sequencing the most valuable type-strain genomes for metagenomic binning, comparative biology and taxonomic classification.</title>
        <authorList>
            <person name="Goeker M."/>
        </authorList>
    </citation>
    <scope>NUCLEOTIDE SEQUENCE [LARGE SCALE GENOMIC DNA]</scope>
    <source>
        <strain evidence="24 25">DSM 21944</strain>
    </source>
</reference>
<comment type="function">
    <text evidence="3 17">General (non sugar-specific) component of the phosphoenolpyruvate-dependent sugar phosphotransferase system (sugar PTS). This major carbohydrate active-transport system catalyzes the phosphorylation of incoming sugar substrates concomitantly with their translocation across the cell membrane. Enzyme I transfers the phosphoryl group from phosphoenolpyruvate (PEP) to the phosphoryl carrier protein (HPr).</text>
</comment>
<dbReference type="InterPro" id="IPR050499">
    <property type="entry name" value="PEP-utilizing_PTS_enzyme"/>
</dbReference>
<evidence type="ECO:0000256" key="8">
    <source>
        <dbReference type="ARBA" id="ARBA00022448"/>
    </source>
</evidence>
<comment type="subcellular location">
    <subcellularLocation>
        <location evidence="4 17">Cytoplasm</location>
    </subcellularLocation>
</comment>
<feature type="binding site" evidence="19">
    <location>
        <position position="306"/>
    </location>
    <ligand>
        <name>phosphoenolpyruvate</name>
        <dbReference type="ChEBI" id="CHEBI:58702"/>
    </ligand>
</feature>
<dbReference type="GO" id="GO:0008965">
    <property type="term" value="F:phosphoenolpyruvate-protein phosphotransferase activity"/>
    <property type="evidence" value="ECO:0007669"/>
    <property type="project" value="UniProtKB-EC"/>
</dbReference>
<dbReference type="GO" id="GO:0046872">
    <property type="term" value="F:metal ion binding"/>
    <property type="evidence" value="ECO:0007669"/>
    <property type="project" value="UniProtKB-KW"/>
</dbReference>
<evidence type="ECO:0000256" key="1">
    <source>
        <dbReference type="ARBA" id="ARBA00000683"/>
    </source>
</evidence>
<keyword evidence="15 17" id="KW-0460">Magnesium</keyword>
<dbReference type="SUPFAM" id="SSF52009">
    <property type="entry name" value="Phosphohistidine domain"/>
    <property type="match status" value="1"/>
</dbReference>
<feature type="active site" description="Proton donor" evidence="18">
    <location>
        <position position="513"/>
    </location>
</feature>
<evidence type="ECO:0000256" key="18">
    <source>
        <dbReference type="PIRSR" id="PIRSR000732-1"/>
    </source>
</evidence>
<feature type="domain" description="PEP-utilising enzyme C-terminal" evidence="22">
    <location>
        <begin position="262"/>
        <end position="551"/>
    </location>
</feature>
<dbReference type="InterPro" id="IPR040442">
    <property type="entry name" value="Pyrv_kinase-like_dom_sf"/>
</dbReference>
<evidence type="ECO:0000256" key="16">
    <source>
        <dbReference type="ARBA" id="ARBA00033235"/>
    </source>
</evidence>
<evidence type="ECO:0000256" key="14">
    <source>
        <dbReference type="ARBA" id="ARBA00022777"/>
    </source>
</evidence>
<keyword evidence="14 17" id="KW-0418">Kinase</keyword>
<dbReference type="InterPro" id="IPR008731">
    <property type="entry name" value="PTS_EIN"/>
</dbReference>
<sequence>MGTAAARRQVLEGQPCARGMAFGRARVLRPLHFEISEKTIGQRRIPAEVKRFERALADAQAEMERVRATLSGSLAAELGEILDAHAMLLDDPTFIDAVRQRIRDERVAAHTALKRERDRLMGEFAAIDDPYLRSRSEDFDQVIGRVVNALYSDLREPIDPASLAGEIIVADQVAPADLAHWYEHGVLGIVTAGGSPLSHVAILTRSMQLPMLCGVADAQSRVRDGDVLMLDAEGGRLVVHPDADDQADFEQWRKDHARDQQRLNRLRKAPTRTRDGSEIALWVNAERPEDVSLAHAAGAVGVGLYRTEFLFLQGNTLPDEDEQYEAYAAIVRAMQGRPVTIRTLDVGADKADRTGLALANEANPALGLRGVRLSLTRPDVFTTQIRAILRAAAHGPVRVLVPMVTNAAEIKAVRKLFKPARKALENAGVEIGERVELGAMIEVPAAAITIDSILAEAEFVSIGTNDLAQYLLATDRNNDSVSQLYDPAHPALAFLIERVVTAAGAASRRVAVCGEMAGDPLHIERLLHLGVRELSMHPGALLQARRRIGEITLA</sequence>
<keyword evidence="25" id="KW-1185">Reference proteome</keyword>
<evidence type="ECO:0000256" key="12">
    <source>
        <dbReference type="ARBA" id="ARBA00022683"/>
    </source>
</evidence>
<keyword evidence="9 17" id="KW-0963">Cytoplasm</keyword>
<feature type="active site" description="Tele-phosphohistidine intermediate" evidence="18">
    <location>
        <position position="199"/>
    </location>
</feature>
<proteinExistence type="inferred from homology"/>
<evidence type="ECO:0000256" key="7">
    <source>
        <dbReference type="ARBA" id="ARBA00016544"/>
    </source>
</evidence>
<dbReference type="InterPro" id="IPR008279">
    <property type="entry name" value="PEP-util_enz_mobile_dom"/>
</dbReference>
<dbReference type="Pfam" id="PF00391">
    <property type="entry name" value="PEP-utilizers"/>
    <property type="match status" value="1"/>
</dbReference>
<feature type="domain" description="Phosphotransferase system enzyme I N-terminal" evidence="23">
    <location>
        <begin position="13"/>
        <end position="135"/>
    </location>
</feature>
<keyword evidence="24" id="KW-0670">Pyruvate</keyword>
<dbReference type="EC" id="2.7.3.9" evidence="6 17"/>
<name>A0A4R3LS37_9GAMM</name>
<feature type="binding site" evidence="19">
    <location>
        <position position="342"/>
    </location>
    <ligand>
        <name>phosphoenolpyruvate</name>
        <dbReference type="ChEBI" id="CHEBI:58702"/>
    </ligand>
</feature>
<dbReference type="Pfam" id="PF05524">
    <property type="entry name" value="PEP-utilisers_N"/>
    <property type="match status" value="1"/>
</dbReference>
<evidence type="ECO:0000256" key="5">
    <source>
        <dbReference type="ARBA" id="ARBA00007837"/>
    </source>
</evidence>
<comment type="caution">
    <text evidence="24">The sequence shown here is derived from an EMBL/GenBank/DDBJ whole genome shotgun (WGS) entry which is preliminary data.</text>
</comment>
<dbReference type="RefSeq" id="WP_132577165.1">
    <property type="nucleotide sequence ID" value="NZ_JBHLWF010000005.1"/>
</dbReference>
<evidence type="ECO:0000256" key="3">
    <source>
        <dbReference type="ARBA" id="ARBA00002728"/>
    </source>
</evidence>
<evidence type="ECO:0000256" key="20">
    <source>
        <dbReference type="PIRSR" id="PIRSR000732-3"/>
    </source>
</evidence>
<dbReference type="NCBIfam" id="TIGR01417">
    <property type="entry name" value="PTS_I_fam"/>
    <property type="match status" value="1"/>
</dbReference>
<dbReference type="Gene3D" id="3.20.20.60">
    <property type="entry name" value="Phosphoenolpyruvate-binding domains"/>
    <property type="match status" value="1"/>
</dbReference>
<evidence type="ECO:0000259" key="22">
    <source>
        <dbReference type="Pfam" id="PF02896"/>
    </source>
</evidence>
<feature type="domain" description="PEP-utilising enzyme mobile" evidence="21">
    <location>
        <begin position="165"/>
        <end position="235"/>
    </location>
</feature>
<dbReference type="InterPro" id="IPR036618">
    <property type="entry name" value="PtsI_HPr-bd_sf"/>
</dbReference>
<dbReference type="SUPFAM" id="SSF51621">
    <property type="entry name" value="Phosphoenolpyruvate/pyruvate domain"/>
    <property type="match status" value="1"/>
</dbReference>
<evidence type="ECO:0000313" key="25">
    <source>
        <dbReference type="Proteomes" id="UP000294599"/>
    </source>
</evidence>
<feature type="binding site" evidence="19">
    <location>
        <position position="476"/>
    </location>
    <ligand>
        <name>phosphoenolpyruvate</name>
        <dbReference type="ChEBI" id="CHEBI:58702"/>
    </ligand>
</feature>
<dbReference type="GO" id="GO:0005737">
    <property type="term" value="C:cytoplasm"/>
    <property type="evidence" value="ECO:0007669"/>
    <property type="project" value="UniProtKB-SubCell"/>
</dbReference>
<feature type="binding site" evidence="19">
    <location>
        <begin position="465"/>
        <end position="466"/>
    </location>
    <ligand>
        <name>phosphoenolpyruvate</name>
        <dbReference type="ChEBI" id="CHEBI:58702"/>
    </ligand>
</feature>
<accession>A0A4R3LS37</accession>
<gene>
    <name evidence="24" type="ORF">EDC25_101252</name>
</gene>
<evidence type="ECO:0000256" key="9">
    <source>
        <dbReference type="ARBA" id="ARBA00022490"/>
    </source>
</evidence>
<keyword evidence="11 17" id="KW-0808">Transferase</keyword>
<dbReference type="PANTHER" id="PTHR46244">
    <property type="entry name" value="PHOSPHOENOLPYRUVATE-PROTEIN PHOSPHOTRANSFERASE"/>
    <property type="match status" value="1"/>
</dbReference>
<comment type="catalytic activity">
    <reaction evidence="1 17">
        <text>L-histidyl-[protein] + phosphoenolpyruvate = N(pros)-phospho-L-histidyl-[protein] + pyruvate</text>
        <dbReference type="Rhea" id="RHEA:23880"/>
        <dbReference type="Rhea" id="RHEA-COMP:9745"/>
        <dbReference type="Rhea" id="RHEA-COMP:9746"/>
        <dbReference type="ChEBI" id="CHEBI:15361"/>
        <dbReference type="ChEBI" id="CHEBI:29979"/>
        <dbReference type="ChEBI" id="CHEBI:58702"/>
        <dbReference type="ChEBI" id="CHEBI:64837"/>
        <dbReference type="EC" id="2.7.3.9"/>
    </reaction>
</comment>
<dbReference type="EMBL" id="SMAF01000001">
    <property type="protein sequence ID" value="TCT01385.1"/>
    <property type="molecule type" value="Genomic_DNA"/>
</dbReference>
<organism evidence="24 25">
    <name type="scientific">Pseudofulvimonas gallinarii</name>
    <dbReference type="NCBI Taxonomy" id="634155"/>
    <lineage>
        <taxon>Bacteria</taxon>
        <taxon>Pseudomonadati</taxon>
        <taxon>Pseudomonadota</taxon>
        <taxon>Gammaproteobacteria</taxon>
        <taxon>Lysobacterales</taxon>
        <taxon>Rhodanobacteraceae</taxon>
        <taxon>Pseudofulvimonas</taxon>
    </lineage>
</organism>
<keyword evidence="13 17" id="KW-0479">Metal-binding</keyword>
<dbReference type="OrthoDB" id="9765468at2"/>
<keyword evidence="8 17" id="KW-0813">Transport</keyword>
<dbReference type="InterPro" id="IPR006318">
    <property type="entry name" value="PTS_EI-like"/>
</dbReference>
<evidence type="ECO:0000313" key="24">
    <source>
        <dbReference type="EMBL" id="TCT01385.1"/>
    </source>
</evidence>
<dbReference type="Proteomes" id="UP000294599">
    <property type="component" value="Unassembled WGS sequence"/>
</dbReference>
<dbReference type="InterPro" id="IPR036637">
    <property type="entry name" value="Phosphohistidine_dom_sf"/>
</dbReference>
<evidence type="ECO:0000256" key="4">
    <source>
        <dbReference type="ARBA" id="ARBA00004496"/>
    </source>
</evidence>
<dbReference type="InterPro" id="IPR023151">
    <property type="entry name" value="PEP_util_CS"/>
</dbReference>
<evidence type="ECO:0000256" key="17">
    <source>
        <dbReference type="PIRNR" id="PIRNR000732"/>
    </source>
</evidence>
<dbReference type="GO" id="GO:0009401">
    <property type="term" value="P:phosphoenolpyruvate-dependent sugar phosphotransferase system"/>
    <property type="evidence" value="ECO:0007669"/>
    <property type="project" value="UniProtKB-KW"/>
</dbReference>
<comment type="similarity">
    <text evidence="5 17">Belongs to the PEP-utilizing enzyme family.</text>
</comment>
<dbReference type="GO" id="GO:0016301">
    <property type="term" value="F:kinase activity"/>
    <property type="evidence" value="ECO:0007669"/>
    <property type="project" value="UniProtKB-KW"/>
</dbReference>
<dbReference type="Gene3D" id="1.10.274.10">
    <property type="entry name" value="PtsI, HPr-binding domain"/>
    <property type="match status" value="1"/>
</dbReference>
<evidence type="ECO:0000259" key="23">
    <source>
        <dbReference type="Pfam" id="PF05524"/>
    </source>
</evidence>
<keyword evidence="12 17" id="KW-0598">Phosphotransferase system</keyword>
<feature type="binding site" evidence="20">
    <location>
        <position position="442"/>
    </location>
    <ligand>
        <name>Mg(2+)</name>
        <dbReference type="ChEBI" id="CHEBI:18420"/>
    </ligand>
</feature>
<keyword evidence="10 17" id="KW-0762">Sugar transport</keyword>
<protein>
    <recommendedName>
        <fullName evidence="7 17">Phosphoenolpyruvate-protein phosphotransferase</fullName>
        <ecNumber evidence="6 17">2.7.3.9</ecNumber>
    </recommendedName>
    <alternativeName>
        <fullName evidence="16 17">Phosphotransferase system, enzyme I</fullName>
    </alternativeName>
</protein>
<evidence type="ECO:0000256" key="2">
    <source>
        <dbReference type="ARBA" id="ARBA00001946"/>
    </source>
</evidence>
<dbReference type="SUPFAM" id="SSF47831">
    <property type="entry name" value="Enzyme I of the PEP:sugar phosphotransferase system HPr-binding (sub)domain"/>
    <property type="match status" value="1"/>
</dbReference>
<evidence type="ECO:0000256" key="13">
    <source>
        <dbReference type="ARBA" id="ARBA00022723"/>
    </source>
</evidence>
<evidence type="ECO:0000256" key="19">
    <source>
        <dbReference type="PIRSR" id="PIRSR000732-2"/>
    </source>
</evidence>
<dbReference type="AlphaFoldDB" id="A0A4R3LS37"/>
<dbReference type="InterPro" id="IPR024692">
    <property type="entry name" value="PTS_EI"/>
</dbReference>
<dbReference type="Gene3D" id="3.50.30.10">
    <property type="entry name" value="Phosphohistidine domain"/>
    <property type="match status" value="1"/>
</dbReference>
<evidence type="ECO:0000256" key="10">
    <source>
        <dbReference type="ARBA" id="ARBA00022597"/>
    </source>
</evidence>
<dbReference type="Pfam" id="PF02896">
    <property type="entry name" value="PEP-utilizers_C"/>
    <property type="match status" value="1"/>
</dbReference>
<evidence type="ECO:0000256" key="11">
    <source>
        <dbReference type="ARBA" id="ARBA00022679"/>
    </source>
</evidence>
<comment type="cofactor">
    <cofactor evidence="2 17 20">
        <name>Mg(2+)</name>
        <dbReference type="ChEBI" id="CHEBI:18420"/>
    </cofactor>
</comment>
<dbReference type="PANTHER" id="PTHR46244:SF3">
    <property type="entry name" value="PHOSPHOENOLPYRUVATE-PROTEIN PHOSPHOTRANSFERASE"/>
    <property type="match status" value="1"/>
</dbReference>
<evidence type="ECO:0000256" key="15">
    <source>
        <dbReference type="ARBA" id="ARBA00022842"/>
    </source>
</evidence>
<dbReference type="InterPro" id="IPR015813">
    <property type="entry name" value="Pyrv/PenolPyrv_kinase-like_dom"/>
</dbReference>
<dbReference type="InterPro" id="IPR000121">
    <property type="entry name" value="PEP_util_C"/>
</dbReference>
<evidence type="ECO:0000256" key="6">
    <source>
        <dbReference type="ARBA" id="ARBA00012232"/>
    </source>
</evidence>
<dbReference type="PRINTS" id="PR01736">
    <property type="entry name" value="PHPHTRNFRASE"/>
</dbReference>
<dbReference type="PROSITE" id="PS00742">
    <property type="entry name" value="PEP_ENZYMES_2"/>
    <property type="match status" value="1"/>
</dbReference>
<feature type="binding site" evidence="20">
    <location>
        <position position="466"/>
    </location>
    <ligand>
        <name>Mg(2+)</name>
        <dbReference type="ChEBI" id="CHEBI:18420"/>
    </ligand>
</feature>